<accession>A0A382GEG2</accession>
<feature type="non-terminal residue" evidence="4">
    <location>
        <position position="472"/>
    </location>
</feature>
<dbReference type="AlphaFoldDB" id="A0A382GEG2"/>
<evidence type="ECO:0000256" key="1">
    <source>
        <dbReference type="ARBA" id="ARBA00005964"/>
    </source>
</evidence>
<dbReference type="InterPro" id="IPR029058">
    <property type="entry name" value="AB_hydrolase_fold"/>
</dbReference>
<dbReference type="Pfam" id="PF00135">
    <property type="entry name" value="COesterase"/>
    <property type="match status" value="2"/>
</dbReference>
<dbReference type="EMBL" id="UINC01055092">
    <property type="protein sequence ID" value="SVB73578.1"/>
    <property type="molecule type" value="Genomic_DNA"/>
</dbReference>
<dbReference type="GO" id="GO:0016787">
    <property type="term" value="F:hydrolase activity"/>
    <property type="evidence" value="ECO:0007669"/>
    <property type="project" value="UniProtKB-KW"/>
</dbReference>
<gene>
    <name evidence="4" type="ORF">METZ01_LOCUS226432</name>
</gene>
<evidence type="ECO:0000259" key="3">
    <source>
        <dbReference type="Pfam" id="PF00135"/>
    </source>
</evidence>
<dbReference type="PANTHER" id="PTHR11559">
    <property type="entry name" value="CARBOXYLESTERASE"/>
    <property type="match status" value="1"/>
</dbReference>
<proteinExistence type="inferred from homology"/>
<keyword evidence="2" id="KW-0378">Hydrolase</keyword>
<comment type="similarity">
    <text evidence="1">Belongs to the type-B carboxylesterase/lipase family.</text>
</comment>
<dbReference type="PROSITE" id="PS00122">
    <property type="entry name" value="CARBOXYLESTERASE_B_1"/>
    <property type="match status" value="1"/>
</dbReference>
<feature type="domain" description="Carboxylesterase type B" evidence="3">
    <location>
        <begin position="365"/>
        <end position="471"/>
    </location>
</feature>
<dbReference type="InterPro" id="IPR002018">
    <property type="entry name" value="CarbesteraseB"/>
</dbReference>
<organism evidence="4">
    <name type="scientific">marine metagenome</name>
    <dbReference type="NCBI Taxonomy" id="408172"/>
    <lineage>
        <taxon>unclassified sequences</taxon>
        <taxon>metagenomes</taxon>
        <taxon>ecological metagenomes</taxon>
    </lineage>
</organism>
<evidence type="ECO:0000313" key="4">
    <source>
        <dbReference type="EMBL" id="SVB73578.1"/>
    </source>
</evidence>
<evidence type="ECO:0000256" key="2">
    <source>
        <dbReference type="ARBA" id="ARBA00022801"/>
    </source>
</evidence>
<reference evidence="4" key="1">
    <citation type="submission" date="2018-05" db="EMBL/GenBank/DDBJ databases">
        <authorList>
            <person name="Lanie J.A."/>
            <person name="Ng W.-L."/>
            <person name="Kazmierczak K.M."/>
            <person name="Andrzejewski T.M."/>
            <person name="Davidsen T.M."/>
            <person name="Wayne K.J."/>
            <person name="Tettelin H."/>
            <person name="Glass J.I."/>
            <person name="Rusch D."/>
            <person name="Podicherti R."/>
            <person name="Tsui H.-C.T."/>
            <person name="Winkler M.E."/>
        </authorList>
    </citation>
    <scope>NUCLEOTIDE SEQUENCE</scope>
</reference>
<dbReference type="InterPro" id="IPR050309">
    <property type="entry name" value="Type-B_Carboxylest/Lipase"/>
</dbReference>
<name>A0A382GEG2_9ZZZZ</name>
<dbReference type="Gene3D" id="3.40.50.1820">
    <property type="entry name" value="alpha/beta hydrolase"/>
    <property type="match status" value="2"/>
</dbReference>
<dbReference type="InterPro" id="IPR019826">
    <property type="entry name" value="Carboxylesterase_B_AS"/>
</dbReference>
<dbReference type="SUPFAM" id="SSF53474">
    <property type="entry name" value="alpha/beta-Hydrolases"/>
    <property type="match status" value="1"/>
</dbReference>
<feature type="domain" description="Carboxylesterase type B" evidence="3">
    <location>
        <begin position="50"/>
        <end position="362"/>
    </location>
</feature>
<dbReference type="PROSITE" id="PS51257">
    <property type="entry name" value="PROKAR_LIPOPROTEIN"/>
    <property type="match status" value="1"/>
</dbReference>
<sequence length="472" mass="49876">MRNLGYIVLSILLTAGLLSACSDNEQAPQAAIQEADSTAEASANVTIDFVVETQAGAVRGELTSEGGVSAKIFRGIPYAEPPLGDLRWQPPQSALSWSGVRNATEWPDRCPQRSSSMGTGIPISEDCLYLNLVTAAQTANDELPVMVFFHGGGLTIGTGNSDIYNHPMLPSKGIILVTINSRLGPMGYLAHPALSSESAHGVSGNYGTLDLKASLEWVQENIRAFGGDPNNVTIFGESGGGTKTISQMSSPLTEGLFHKAIVESGSGLVAPNRATFLEDAEAIGQKLAGQLGIENSGNVLAAMRAVSWEDIIAAAASDEVGFSASVVVDGYVIPDTVNALFNQGRQRDIPLIVGANTGERSLQTSVPLMANIHSRTASSDTFVYNFSHLPKTWREEPCIAFHGLELPYVFGSVPVGIPSPTILFLSRGGGCESRDIAVDEVDLRVADNTSTLWAQFAKTGNPSVEGLAEWPT</sequence>
<protein>
    <recommendedName>
        <fullName evidence="3">Carboxylesterase type B domain-containing protein</fullName>
    </recommendedName>
</protein>